<reference evidence="2" key="1">
    <citation type="journal article" date="2015" name="Nature">
        <title>Complex archaea that bridge the gap between prokaryotes and eukaryotes.</title>
        <authorList>
            <person name="Spang A."/>
            <person name="Saw J.H."/>
            <person name="Jorgensen S.L."/>
            <person name="Zaremba-Niedzwiedzka K."/>
            <person name="Martijn J."/>
            <person name="Lind A.E."/>
            <person name="van Eijk R."/>
            <person name="Schleper C."/>
            <person name="Guy L."/>
            <person name="Ettema T.J."/>
        </authorList>
    </citation>
    <scope>NUCLEOTIDE SEQUENCE</scope>
</reference>
<accession>A0A0F9L749</accession>
<dbReference type="AlphaFoldDB" id="A0A0F9L749"/>
<evidence type="ECO:0000259" key="1">
    <source>
        <dbReference type="SMART" id="SM00834"/>
    </source>
</evidence>
<dbReference type="InterPro" id="IPR013429">
    <property type="entry name" value="Regulatory_FmdB_Zinc_ribbon"/>
</dbReference>
<feature type="domain" description="Putative regulatory protein FmdB zinc ribbon" evidence="1">
    <location>
        <begin position="1"/>
        <end position="46"/>
    </location>
</feature>
<comment type="caution">
    <text evidence="2">The sequence shown here is derived from an EMBL/GenBank/DDBJ whole genome shotgun (WGS) entry which is preliminary data.</text>
</comment>
<organism evidence="2">
    <name type="scientific">marine sediment metagenome</name>
    <dbReference type="NCBI Taxonomy" id="412755"/>
    <lineage>
        <taxon>unclassified sequences</taxon>
        <taxon>metagenomes</taxon>
        <taxon>ecological metagenomes</taxon>
    </lineage>
</organism>
<dbReference type="SMART" id="SM00834">
    <property type="entry name" value="CxxC_CXXC_SSSS"/>
    <property type="match status" value="1"/>
</dbReference>
<proteinExistence type="predicted"/>
<protein>
    <recommendedName>
        <fullName evidence="1">Putative regulatory protein FmdB zinc ribbon domain-containing protein</fullName>
    </recommendedName>
</protein>
<evidence type="ECO:0000313" key="2">
    <source>
        <dbReference type="EMBL" id="KKM23425.1"/>
    </source>
</evidence>
<sequence length="115" mass="13001">MPIYEYDCTEHGKFDVLEPMRKVGTKVDEYTSPCPKCKTYCASIMSASSYRMAELFQVQDNKGNIVQSKQVVKDNPEFNDGAREQKAQPTGRVPAIVAHNGSVYYDRSVGYYNTN</sequence>
<dbReference type="EMBL" id="LAZR01013127">
    <property type="protein sequence ID" value="KKM23425.1"/>
    <property type="molecule type" value="Genomic_DNA"/>
</dbReference>
<gene>
    <name evidence="2" type="ORF">LCGC14_1615350</name>
</gene>
<name>A0A0F9L749_9ZZZZ</name>